<dbReference type="InterPro" id="IPR021218">
    <property type="entry name" value="DUF2784"/>
</dbReference>
<dbReference type="Pfam" id="PF10861">
    <property type="entry name" value="DUF2784"/>
    <property type="match status" value="1"/>
</dbReference>
<dbReference type="Proteomes" id="UP000252015">
    <property type="component" value="Unassembled WGS sequence"/>
</dbReference>
<feature type="transmembrane region" description="Helical" evidence="1">
    <location>
        <begin position="6"/>
        <end position="28"/>
    </location>
</feature>
<reference evidence="2 3" key="1">
    <citation type="submission" date="2018-05" db="EMBL/GenBank/DDBJ databases">
        <authorList>
            <consortium name="IHU Genomes"/>
        </authorList>
    </citation>
    <scope>NUCLEOTIDE SEQUENCE [LARGE SCALE GENOMIC DNA]</scope>
    <source>
        <strain evidence="2 3">P7336</strain>
    </source>
</reference>
<evidence type="ECO:0000313" key="2">
    <source>
        <dbReference type="EMBL" id="SRX95028.1"/>
    </source>
</evidence>
<keyword evidence="1" id="KW-0812">Transmembrane</keyword>
<organism evidence="2 3">
    <name type="scientific">Mycobacterium shimoidei</name>
    <dbReference type="NCBI Taxonomy" id="29313"/>
    <lineage>
        <taxon>Bacteria</taxon>
        <taxon>Bacillati</taxon>
        <taxon>Actinomycetota</taxon>
        <taxon>Actinomycetes</taxon>
        <taxon>Mycobacteriales</taxon>
        <taxon>Mycobacteriaceae</taxon>
        <taxon>Mycobacterium</taxon>
    </lineage>
</organism>
<dbReference type="AlphaFoldDB" id="A0A375Z1K9"/>
<keyword evidence="1" id="KW-1133">Transmembrane helix</keyword>
<evidence type="ECO:0000256" key="1">
    <source>
        <dbReference type="SAM" id="Phobius"/>
    </source>
</evidence>
<dbReference type="RefSeq" id="WP_113964138.1">
    <property type="nucleotide sequence ID" value="NZ_UEGW01000001.1"/>
</dbReference>
<evidence type="ECO:0008006" key="4">
    <source>
        <dbReference type="Google" id="ProtNLM"/>
    </source>
</evidence>
<feature type="transmembrane region" description="Helical" evidence="1">
    <location>
        <begin position="40"/>
        <end position="58"/>
    </location>
</feature>
<keyword evidence="1" id="KW-0472">Membrane</keyword>
<dbReference type="EMBL" id="UEGW01000001">
    <property type="protein sequence ID" value="SRX95028.1"/>
    <property type="molecule type" value="Genomic_DNA"/>
</dbReference>
<accession>A0A375Z1K9</accession>
<sequence>MYQIVVALAVATHFAFLAYLVAGGFLALRWRRSIWLHLPAVVWGVAITTEHLDCPLTWVERWGRTKAEMPPLPADGFIAHYITGVFYPAGWMGAVQVGVFAVVAVSWALYWRSGRRPATTIKG</sequence>
<dbReference type="STRING" id="29313.BHQ16_12205"/>
<feature type="transmembrane region" description="Helical" evidence="1">
    <location>
        <begin position="78"/>
        <end position="111"/>
    </location>
</feature>
<evidence type="ECO:0000313" key="3">
    <source>
        <dbReference type="Proteomes" id="UP000252015"/>
    </source>
</evidence>
<name>A0A375Z1K9_MYCSH</name>
<protein>
    <recommendedName>
        <fullName evidence="4">DUF2784 domain-containing protein</fullName>
    </recommendedName>
</protein>
<gene>
    <name evidence="2" type="ORF">MSP7336_03292</name>
</gene>
<keyword evidence="3" id="KW-1185">Reference proteome</keyword>
<proteinExistence type="predicted"/>